<dbReference type="SUPFAM" id="SSF81653">
    <property type="entry name" value="Calcium ATPase, transduction domain A"/>
    <property type="match status" value="1"/>
</dbReference>
<name>A0A2S2DQ87_9BURK</name>
<dbReference type="InterPro" id="IPR008250">
    <property type="entry name" value="ATPase_P-typ_transduc_dom_A_sf"/>
</dbReference>
<dbReference type="SFLD" id="SFLDG00002">
    <property type="entry name" value="C1.7:_P-type_atpase_like"/>
    <property type="match status" value="1"/>
</dbReference>
<keyword evidence="3 10" id="KW-0812">Transmembrane</keyword>
<dbReference type="InterPro" id="IPR001757">
    <property type="entry name" value="P_typ_ATPase"/>
</dbReference>
<dbReference type="Pfam" id="PF00702">
    <property type="entry name" value="Hydrolase"/>
    <property type="match status" value="1"/>
</dbReference>
<dbReference type="Gene3D" id="2.70.150.10">
    <property type="entry name" value="Calcium-transporting ATPase, cytoplasmic transduction domain A"/>
    <property type="match status" value="1"/>
</dbReference>
<feature type="transmembrane region" description="Helical" evidence="10">
    <location>
        <begin position="565"/>
        <end position="584"/>
    </location>
</feature>
<dbReference type="InterPro" id="IPR051014">
    <property type="entry name" value="Cation_Transport_ATPase_IB"/>
</dbReference>
<organism evidence="12 13">
    <name type="scientific">Massilia oculi</name>
    <dbReference type="NCBI Taxonomy" id="945844"/>
    <lineage>
        <taxon>Bacteria</taxon>
        <taxon>Pseudomonadati</taxon>
        <taxon>Pseudomonadota</taxon>
        <taxon>Betaproteobacteria</taxon>
        <taxon>Burkholderiales</taxon>
        <taxon>Oxalobacteraceae</taxon>
        <taxon>Telluria group</taxon>
        <taxon>Massilia</taxon>
    </lineage>
</organism>
<dbReference type="SFLD" id="SFLDS00003">
    <property type="entry name" value="Haloacid_Dehalogenase"/>
    <property type="match status" value="1"/>
</dbReference>
<dbReference type="InterPro" id="IPR018303">
    <property type="entry name" value="ATPase_P-typ_P_site"/>
</dbReference>
<dbReference type="Proteomes" id="UP000245820">
    <property type="component" value="Chromosome"/>
</dbReference>
<dbReference type="GO" id="GO:0005524">
    <property type="term" value="F:ATP binding"/>
    <property type="evidence" value="ECO:0007669"/>
    <property type="project" value="UniProtKB-UniRule"/>
</dbReference>
<evidence type="ECO:0000256" key="1">
    <source>
        <dbReference type="ARBA" id="ARBA00004370"/>
    </source>
</evidence>
<dbReference type="PRINTS" id="PR00119">
    <property type="entry name" value="CATATPASE"/>
</dbReference>
<comment type="subcellular location">
    <subcellularLocation>
        <location evidence="10">Cell membrane</location>
    </subcellularLocation>
    <subcellularLocation>
        <location evidence="1">Membrane</location>
    </subcellularLocation>
</comment>
<keyword evidence="7 10" id="KW-0472">Membrane</keyword>
<dbReference type="KEGG" id="mtim:DIR46_26100"/>
<evidence type="ECO:0000256" key="5">
    <source>
        <dbReference type="ARBA" id="ARBA00022967"/>
    </source>
</evidence>
<feature type="domain" description="P-type ATPase A" evidence="11">
    <location>
        <begin position="103"/>
        <end position="204"/>
    </location>
</feature>
<comment type="similarity">
    <text evidence="2 10">Belongs to the cation transport ATPase (P-type) (TC 3.A.3) family. Type IB subfamily.</text>
</comment>
<dbReference type="AlphaFoldDB" id="A0A2S2DQ87"/>
<dbReference type="SUPFAM" id="SSF56784">
    <property type="entry name" value="HAD-like"/>
    <property type="match status" value="1"/>
</dbReference>
<accession>A0A2S2DQ87</accession>
<feature type="transmembrane region" description="Helical" evidence="10">
    <location>
        <begin position="220"/>
        <end position="242"/>
    </location>
</feature>
<dbReference type="NCBIfam" id="TIGR01494">
    <property type="entry name" value="ATPase_P-type"/>
    <property type="match status" value="2"/>
</dbReference>
<comment type="catalytic activity">
    <reaction evidence="9">
        <text>Zn(2+)(in) + ATP + H2O = Zn(2+)(out) + ADP + phosphate + H(+)</text>
        <dbReference type="Rhea" id="RHEA:20621"/>
        <dbReference type="ChEBI" id="CHEBI:15377"/>
        <dbReference type="ChEBI" id="CHEBI:15378"/>
        <dbReference type="ChEBI" id="CHEBI:29105"/>
        <dbReference type="ChEBI" id="CHEBI:30616"/>
        <dbReference type="ChEBI" id="CHEBI:43474"/>
        <dbReference type="ChEBI" id="CHEBI:456216"/>
        <dbReference type="EC" id="7.2.2.12"/>
    </reaction>
</comment>
<dbReference type="SFLD" id="SFLDF00027">
    <property type="entry name" value="p-type_atpase"/>
    <property type="match status" value="1"/>
</dbReference>
<evidence type="ECO:0000256" key="9">
    <source>
        <dbReference type="ARBA" id="ARBA00047308"/>
    </source>
</evidence>
<evidence type="ECO:0000256" key="6">
    <source>
        <dbReference type="ARBA" id="ARBA00022989"/>
    </source>
</evidence>
<dbReference type="InterPro" id="IPR044492">
    <property type="entry name" value="P_typ_ATPase_HD_dom"/>
</dbReference>
<dbReference type="Pfam" id="PF00122">
    <property type="entry name" value="E1-E2_ATPase"/>
    <property type="match status" value="1"/>
</dbReference>
<dbReference type="PANTHER" id="PTHR48085">
    <property type="entry name" value="CADMIUM/ZINC-TRANSPORTING ATPASE HMA2-RELATED"/>
    <property type="match status" value="1"/>
</dbReference>
<dbReference type="PROSITE" id="PS00154">
    <property type="entry name" value="ATPASE_E1_E2"/>
    <property type="match status" value="1"/>
</dbReference>
<evidence type="ECO:0000256" key="4">
    <source>
        <dbReference type="ARBA" id="ARBA00022723"/>
    </source>
</evidence>
<dbReference type="PANTHER" id="PTHR48085:SF5">
    <property type="entry name" value="CADMIUM_ZINC-TRANSPORTING ATPASE HMA4-RELATED"/>
    <property type="match status" value="1"/>
</dbReference>
<keyword evidence="13" id="KW-1185">Reference proteome</keyword>
<dbReference type="NCBIfam" id="TIGR01525">
    <property type="entry name" value="ATPase-IB_hvy"/>
    <property type="match status" value="1"/>
</dbReference>
<dbReference type="Gene3D" id="3.40.1110.10">
    <property type="entry name" value="Calcium-transporting ATPase, cytoplasmic domain N"/>
    <property type="match status" value="1"/>
</dbReference>
<dbReference type="InterPro" id="IPR023214">
    <property type="entry name" value="HAD_sf"/>
</dbReference>
<evidence type="ECO:0000313" key="12">
    <source>
        <dbReference type="EMBL" id="AWL07553.1"/>
    </source>
</evidence>
<keyword evidence="10" id="KW-1003">Cell membrane</keyword>
<dbReference type="EMBL" id="CP029343">
    <property type="protein sequence ID" value="AWL07553.1"/>
    <property type="molecule type" value="Genomic_DNA"/>
</dbReference>
<dbReference type="OrthoDB" id="8552908at2"/>
<sequence length="617" mass="65240">MAAAVSAEVIVWTTGDEDSRLVIVLAVLAIALTGPDVYRKGWAALRHRNLNINALMSIAVTGAVLIGQWPEAAMVMVLFALAELIESHALDCACNAIQSLMALTPDRVTVRGNDGVWAERDAAGVNVGALARVTPGERVGMDCQVTAGESTVNQAPITGKSMPVAKGVGDKVFAGTINESGSFEYQVTSLHSNSTLARIIRTVQEAQGKRAPTQRFIERFAAVYMPVVFVIALLVAILPPLFLGGDWMDWIYKALVLLVIACPCALVISTPVTVVSGLARAARAGVLIKGSVYLEQGAKLRYIALDKTGTITRGKPSLTDVVPVDDPDEAALFFAASLAARSDHPVSSAISRHWHDELAGTQLAEVESFKALGGRGTQGRIDGVLYHLGNTRLLDELGITNEQASSLIAKLEGEGKTAVALINGQRVFAIIAVADTIRPTSIEAVERLHRLGIHTVMLSGDNVAATASIARQVGIDDARGGLLPEEKLSVIDEELARHGSVGMVGDGINDAPALARSSIGFAMGAAGTDTAIETADVALLEDDLRKLPQFIVLSRATGAILKQNIGAALLIKIVFLILAIGGWATLWMAVFADVGASLLVIFNGMRLLRISLHERND</sequence>
<dbReference type="InterPro" id="IPR027256">
    <property type="entry name" value="P-typ_ATPase_IB"/>
</dbReference>
<reference evidence="12 13" key="1">
    <citation type="submission" date="2018-05" db="EMBL/GenBank/DDBJ databases">
        <title>Complete genome sequence of Massilia oculi sp. nov. CCUG 43427T (=DSM 26321T), the type strain of M. oculi, and comparison with genome sequences of other Massilia strains.</title>
        <authorList>
            <person name="Zhu B."/>
        </authorList>
    </citation>
    <scope>NUCLEOTIDE SEQUENCE [LARGE SCALE GENOMIC DNA]</scope>
    <source>
        <strain evidence="12 13">CCUG 43427</strain>
    </source>
</reference>
<dbReference type="Gene3D" id="3.40.50.1000">
    <property type="entry name" value="HAD superfamily/HAD-like"/>
    <property type="match status" value="1"/>
</dbReference>
<dbReference type="PRINTS" id="PR00120">
    <property type="entry name" value="HATPASE"/>
</dbReference>
<evidence type="ECO:0000256" key="2">
    <source>
        <dbReference type="ARBA" id="ARBA00006024"/>
    </source>
</evidence>
<evidence type="ECO:0000256" key="7">
    <source>
        <dbReference type="ARBA" id="ARBA00023136"/>
    </source>
</evidence>
<feature type="transmembrane region" description="Helical" evidence="10">
    <location>
        <begin position="254"/>
        <end position="279"/>
    </location>
</feature>
<keyword evidence="10" id="KW-0067">ATP-binding</keyword>
<feature type="transmembrane region" description="Helical" evidence="10">
    <location>
        <begin position="50"/>
        <end position="69"/>
    </location>
</feature>
<dbReference type="InterPro" id="IPR023299">
    <property type="entry name" value="ATPase_P-typ_cyto_dom_N"/>
</dbReference>
<gene>
    <name evidence="12" type="ORF">DIR46_26100</name>
</gene>
<protein>
    <recommendedName>
        <fullName evidence="8">P-type Zn(2+) transporter</fullName>
        <ecNumber evidence="8">7.2.2.12</ecNumber>
    </recommendedName>
</protein>
<dbReference type="GO" id="GO:0015086">
    <property type="term" value="F:cadmium ion transmembrane transporter activity"/>
    <property type="evidence" value="ECO:0007669"/>
    <property type="project" value="TreeGrafter"/>
</dbReference>
<evidence type="ECO:0000259" key="11">
    <source>
        <dbReference type="Pfam" id="PF00122"/>
    </source>
</evidence>
<dbReference type="InterPro" id="IPR036412">
    <property type="entry name" value="HAD-like_sf"/>
</dbReference>
<evidence type="ECO:0000256" key="10">
    <source>
        <dbReference type="RuleBase" id="RU362081"/>
    </source>
</evidence>
<dbReference type="InterPro" id="IPR023298">
    <property type="entry name" value="ATPase_P-typ_TM_dom_sf"/>
</dbReference>
<dbReference type="GO" id="GO:0016463">
    <property type="term" value="F:P-type zinc transporter activity"/>
    <property type="evidence" value="ECO:0007669"/>
    <property type="project" value="UniProtKB-EC"/>
</dbReference>
<feature type="transmembrane region" description="Helical" evidence="10">
    <location>
        <begin position="20"/>
        <end position="38"/>
    </location>
</feature>
<evidence type="ECO:0000256" key="3">
    <source>
        <dbReference type="ARBA" id="ARBA00022692"/>
    </source>
</evidence>
<dbReference type="GO" id="GO:0005886">
    <property type="term" value="C:plasma membrane"/>
    <property type="evidence" value="ECO:0007669"/>
    <property type="project" value="UniProtKB-SubCell"/>
</dbReference>
<dbReference type="GO" id="GO:0046872">
    <property type="term" value="F:metal ion binding"/>
    <property type="evidence" value="ECO:0007669"/>
    <property type="project" value="UniProtKB-KW"/>
</dbReference>
<evidence type="ECO:0000313" key="13">
    <source>
        <dbReference type="Proteomes" id="UP000245820"/>
    </source>
</evidence>
<dbReference type="InterPro" id="IPR059000">
    <property type="entry name" value="ATPase_P-type_domA"/>
</dbReference>
<proteinExistence type="inferred from homology"/>
<evidence type="ECO:0000256" key="8">
    <source>
        <dbReference type="ARBA" id="ARBA00039097"/>
    </source>
</evidence>
<dbReference type="SUPFAM" id="SSF81665">
    <property type="entry name" value="Calcium ATPase, transmembrane domain M"/>
    <property type="match status" value="1"/>
</dbReference>
<keyword evidence="4 10" id="KW-0479">Metal-binding</keyword>
<dbReference type="GO" id="GO:0016887">
    <property type="term" value="F:ATP hydrolysis activity"/>
    <property type="evidence" value="ECO:0007669"/>
    <property type="project" value="InterPro"/>
</dbReference>
<keyword evidence="10" id="KW-0547">Nucleotide-binding</keyword>
<dbReference type="EC" id="7.2.2.12" evidence="8"/>
<keyword evidence="5" id="KW-1278">Translocase</keyword>
<keyword evidence="6 10" id="KW-1133">Transmembrane helix</keyword>